<dbReference type="PROSITE" id="PS50297">
    <property type="entry name" value="ANK_REP_REGION"/>
    <property type="match status" value="4"/>
</dbReference>
<dbReference type="PRINTS" id="PR01415">
    <property type="entry name" value="ANKYRIN"/>
</dbReference>
<dbReference type="PANTHER" id="PTHR24198:SF165">
    <property type="entry name" value="ANKYRIN REPEAT-CONTAINING PROTEIN-RELATED"/>
    <property type="match status" value="1"/>
</dbReference>
<organism evidence="5 6">
    <name type="scientific">Staphylotrichum longicolle</name>
    <dbReference type="NCBI Taxonomy" id="669026"/>
    <lineage>
        <taxon>Eukaryota</taxon>
        <taxon>Fungi</taxon>
        <taxon>Dikarya</taxon>
        <taxon>Ascomycota</taxon>
        <taxon>Pezizomycotina</taxon>
        <taxon>Sordariomycetes</taxon>
        <taxon>Sordariomycetidae</taxon>
        <taxon>Sordariales</taxon>
        <taxon>Chaetomiaceae</taxon>
        <taxon>Staphylotrichum</taxon>
    </lineage>
</organism>
<dbReference type="InterPro" id="IPR002110">
    <property type="entry name" value="Ankyrin_rpt"/>
</dbReference>
<dbReference type="Gene3D" id="1.25.40.20">
    <property type="entry name" value="Ankyrin repeat-containing domain"/>
    <property type="match status" value="4"/>
</dbReference>
<dbReference type="Pfam" id="PF12796">
    <property type="entry name" value="Ank_2"/>
    <property type="match status" value="3"/>
</dbReference>
<feature type="repeat" description="ANK" evidence="3">
    <location>
        <begin position="27"/>
        <end position="59"/>
    </location>
</feature>
<evidence type="ECO:0008006" key="7">
    <source>
        <dbReference type="Google" id="ProtNLM"/>
    </source>
</evidence>
<feature type="repeat" description="ANK" evidence="3">
    <location>
        <begin position="60"/>
        <end position="92"/>
    </location>
</feature>
<gene>
    <name evidence="5" type="ORF">NEMBOFW57_009093</name>
</gene>
<evidence type="ECO:0000256" key="3">
    <source>
        <dbReference type="PROSITE-ProRule" id="PRU00023"/>
    </source>
</evidence>
<dbReference type="PROSITE" id="PS50088">
    <property type="entry name" value="ANK_REPEAT"/>
    <property type="match status" value="6"/>
</dbReference>
<keyword evidence="1" id="KW-0677">Repeat</keyword>
<dbReference type="EMBL" id="JAHCVI010000004">
    <property type="protein sequence ID" value="KAG7286777.1"/>
    <property type="molecule type" value="Genomic_DNA"/>
</dbReference>
<dbReference type="Pfam" id="PF13637">
    <property type="entry name" value="Ank_4"/>
    <property type="match status" value="1"/>
</dbReference>
<evidence type="ECO:0000256" key="2">
    <source>
        <dbReference type="ARBA" id="ARBA00023043"/>
    </source>
</evidence>
<reference evidence="5" key="1">
    <citation type="submission" date="2023-02" db="EMBL/GenBank/DDBJ databases">
        <authorList>
            <person name="Palmer J.M."/>
        </authorList>
    </citation>
    <scope>NUCLEOTIDE SEQUENCE</scope>
    <source>
        <strain evidence="5">FW57</strain>
    </source>
</reference>
<protein>
    <recommendedName>
        <fullName evidence="7">Ankyrin repeat protein</fullName>
    </recommendedName>
</protein>
<keyword evidence="6" id="KW-1185">Reference proteome</keyword>
<evidence type="ECO:0000313" key="5">
    <source>
        <dbReference type="EMBL" id="KAG7286777.1"/>
    </source>
</evidence>
<evidence type="ECO:0000256" key="1">
    <source>
        <dbReference type="ARBA" id="ARBA00022737"/>
    </source>
</evidence>
<feature type="region of interest" description="Disordered" evidence="4">
    <location>
        <begin position="92"/>
        <end position="122"/>
    </location>
</feature>
<dbReference type="SUPFAM" id="SSF48403">
    <property type="entry name" value="Ankyrin repeat"/>
    <property type="match status" value="2"/>
</dbReference>
<name>A0AAD4EWB2_9PEZI</name>
<accession>A0AAD4EWB2</accession>
<evidence type="ECO:0000256" key="4">
    <source>
        <dbReference type="SAM" id="MobiDB-lite"/>
    </source>
</evidence>
<dbReference type="Proteomes" id="UP001197093">
    <property type="component" value="Unassembled WGS sequence"/>
</dbReference>
<feature type="repeat" description="ANK" evidence="3">
    <location>
        <begin position="383"/>
        <end position="415"/>
    </location>
</feature>
<dbReference type="PANTHER" id="PTHR24198">
    <property type="entry name" value="ANKYRIN REPEAT AND PROTEIN KINASE DOMAIN-CONTAINING PROTEIN"/>
    <property type="match status" value="1"/>
</dbReference>
<evidence type="ECO:0000313" key="6">
    <source>
        <dbReference type="Proteomes" id="UP001197093"/>
    </source>
</evidence>
<sequence length="516" mass="56152">MSATPYGRSKREDAEALLLAYARDNPSGDSILHLGVRHNDLELVEHLLESRFPVDTVNDDGKTPLLVAAELGFVEVGALMVNRGARILARQQVDDGDDANSSPKKDGDTDSDGSDVDDNMKPSSAVNKIVADRENPKPPHALQAALDRGDEAMAEMLLTYGFPATLGPGEEYDLLTWMAKAYIKGQETVVKAFRDAGWDTKRTHSKMCRPFFHFVCQEAEDAGPVERLIKAGANPRGKDLGGATALHVAAQLGKCTDGSVVKCLIDAGAQVDATDRVWHGTPLLSAVQDNRVQAVKVLLLGGLDPNFDNGYCVRMAVSNGRLRILKLLIQHGAKVDASLLHAARTSSKARRVPFLKVAAYVGQSHIVHTLISHGWSLAAEDHMGRTALDIAAYEGESNVVQELLDAQCLVEHRDQNGNTPLHHATSAPKHQDLRLLDTLVSAGCDIWKVNANGETLLHHAARYDQEAVVLWLLEKGMSLSVPDKYLNTPLHLAAFYKSLTVFKPAQMTLTVDLRQT</sequence>
<dbReference type="InterPro" id="IPR036770">
    <property type="entry name" value="Ankyrin_rpt-contain_sf"/>
</dbReference>
<keyword evidence="2 3" id="KW-0040">ANK repeat</keyword>
<feature type="repeat" description="ANK" evidence="3">
    <location>
        <begin position="416"/>
        <end position="451"/>
    </location>
</feature>
<dbReference type="AlphaFoldDB" id="A0AAD4EWB2"/>
<comment type="caution">
    <text evidence="5">The sequence shown here is derived from an EMBL/GenBank/DDBJ whole genome shotgun (WGS) entry which is preliminary data.</text>
</comment>
<proteinExistence type="predicted"/>
<dbReference type="SMART" id="SM00248">
    <property type="entry name" value="ANK"/>
    <property type="match status" value="10"/>
</dbReference>
<feature type="repeat" description="ANK" evidence="3">
    <location>
        <begin position="241"/>
        <end position="276"/>
    </location>
</feature>
<feature type="repeat" description="ANK" evidence="3">
    <location>
        <begin position="452"/>
        <end position="484"/>
    </location>
</feature>